<evidence type="ECO:0000256" key="4">
    <source>
        <dbReference type="PROSITE-ProRule" id="PRU00473"/>
    </source>
</evidence>
<dbReference type="SUPFAM" id="SSF103088">
    <property type="entry name" value="OmpA-like"/>
    <property type="match status" value="1"/>
</dbReference>
<evidence type="ECO:0000256" key="1">
    <source>
        <dbReference type="ARBA" id="ARBA00004442"/>
    </source>
</evidence>
<keyword evidence="2 4" id="KW-0472">Membrane</keyword>
<dbReference type="InterPro" id="IPR050330">
    <property type="entry name" value="Bact_OuterMem_StrucFunc"/>
</dbReference>
<dbReference type="PRINTS" id="PR01021">
    <property type="entry name" value="OMPADOMAIN"/>
</dbReference>
<dbReference type="Pfam" id="PF00691">
    <property type="entry name" value="OmpA"/>
    <property type="match status" value="1"/>
</dbReference>
<organism evidence="6 7">
    <name type="scientific">Sulfitobacter sediminilitoris</name>
    <dbReference type="NCBI Taxonomy" id="2698830"/>
    <lineage>
        <taxon>Bacteria</taxon>
        <taxon>Pseudomonadati</taxon>
        <taxon>Pseudomonadota</taxon>
        <taxon>Alphaproteobacteria</taxon>
        <taxon>Rhodobacterales</taxon>
        <taxon>Roseobacteraceae</taxon>
        <taxon>Sulfitobacter</taxon>
    </lineage>
</organism>
<dbReference type="EMBL" id="JAABNT010000007">
    <property type="protein sequence ID" value="NEK23284.1"/>
    <property type="molecule type" value="Genomic_DNA"/>
</dbReference>
<accession>A0A6P0CFQ2</accession>
<dbReference type="Gene3D" id="3.30.1330.60">
    <property type="entry name" value="OmpA-like domain"/>
    <property type="match status" value="1"/>
</dbReference>
<comment type="caution">
    <text evidence="6">The sequence shown here is derived from an EMBL/GenBank/DDBJ whole genome shotgun (WGS) entry which is preliminary data.</text>
</comment>
<dbReference type="AlphaFoldDB" id="A0A6P0CFQ2"/>
<keyword evidence="3" id="KW-0998">Cell outer membrane</keyword>
<keyword evidence="7" id="KW-1185">Reference proteome</keyword>
<dbReference type="InterPro" id="IPR036737">
    <property type="entry name" value="OmpA-like_sf"/>
</dbReference>
<dbReference type="PROSITE" id="PS51123">
    <property type="entry name" value="OMPA_2"/>
    <property type="match status" value="1"/>
</dbReference>
<feature type="domain" description="OmpA-like" evidence="5">
    <location>
        <begin position="76"/>
        <end position="192"/>
    </location>
</feature>
<evidence type="ECO:0000313" key="7">
    <source>
        <dbReference type="Proteomes" id="UP000468591"/>
    </source>
</evidence>
<dbReference type="InterPro" id="IPR006665">
    <property type="entry name" value="OmpA-like"/>
</dbReference>
<proteinExistence type="predicted"/>
<dbReference type="GO" id="GO:0009279">
    <property type="term" value="C:cell outer membrane"/>
    <property type="evidence" value="ECO:0007669"/>
    <property type="project" value="UniProtKB-SubCell"/>
</dbReference>
<protein>
    <submittedName>
        <fullName evidence="6">OmpA family protein</fullName>
    </submittedName>
</protein>
<name>A0A6P0CFQ2_9RHOB</name>
<dbReference type="CDD" id="cd07185">
    <property type="entry name" value="OmpA_C-like"/>
    <property type="match status" value="1"/>
</dbReference>
<dbReference type="PANTHER" id="PTHR30329:SF21">
    <property type="entry name" value="LIPOPROTEIN YIAD-RELATED"/>
    <property type="match status" value="1"/>
</dbReference>
<evidence type="ECO:0000313" key="6">
    <source>
        <dbReference type="EMBL" id="NEK23284.1"/>
    </source>
</evidence>
<sequence length="231" mass="26073">MYWTDHMNSPMRTRLKYAGVTAGLVALLGCAPSSDPVYTQFYREAGALTDTGHFGNATLNNRLVMTGERQYTFDLANRFASEVPSMVTFAFNSSQLDGQAQAILRQQADWIRQFPEIRFRVYGHTDLVGSNSYNRALGKRRADAVVHYLNRLGISRSRLEAVVSYGETQPLVVTQGRERRNRRTVTEVSGFVKRHPTVLDGKYAQIIFRDYVESAKPASDLGQQILEQSIQ</sequence>
<dbReference type="PANTHER" id="PTHR30329">
    <property type="entry name" value="STATOR ELEMENT OF FLAGELLAR MOTOR COMPLEX"/>
    <property type="match status" value="1"/>
</dbReference>
<reference evidence="6 7" key="1">
    <citation type="submission" date="2020-01" db="EMBL/GenBank/DDBJ databases">
        <title>Sulfitobacter sediminilitoris sp. nov., isolated from a tidal flat.</title>
        <authorList>
            <person name="Park S."/>
            <person name="Yoon J.-H."/>
        </authorList>
    </citation>
    <scope>NUCLEOTIDE SEQUENCE [LARGE SCALE GENOMIC DNA]</scope>
    <source>
        <strain evidence="6 7">JBTF-M27</strain>
    </source>
</reference>
<dbReference type="Proteomes" id="UP000468591">
    <property type="component" value="Unassembled WGS sequence"/>
</dbReference>
<evidence type="ECO:0000256" key="3">
    <source>
        <dbReference type="ARBA" id="ARBA00023237"/>
    </source>
</evidence>
<comment type="subcellular location">
    <subcellularLocation>
        <location evidence="1">Cell outer membrane</location>
    </subcellularLocation>
</comment>
<evidence type="ECO:0000259" key="5">
    <source>
        <dbReference type="PROSITE" id="PS51123"/>
    </source>
</evidence>
<gene>
    <name evidence="6" type="ORF">GV827_12820</name>
</gene>
<dbReference type="InterPro" id="IPR006664">
    <property type="entry name" value="OMP_bac"/>
</dbReference>
<evidence type="ECO:0000256" key="2">
    <source>
        <dbReference type="ARBA" id="ARBA00023136"/>
    </source>
</evidence>